<feature type="region of interest" description="Disordered" evidence="5">
    <location>
        <begin position="306"/>
        <end position="418"/>
    </location>
</feature>
<dbReference type="SUPFAM" id="SSF50044">
    <property type="entry name" value="SH3-domain"/>
    <property type="match status" value="1"/>
</dbReference>
<dbReference type="OrthoDB" id="2163411at2759"/>
<evidence type="ECO:0000256" key="7">
    <source>
        <dbReference type="SAM" id="SignalP"/>
    </source>
</evidence>
<dbReference type="AlphaFoldDB" id="A0A072P015"/>
<dbReference type="InterPro" id="IPR036028">
    <property type="entry name" value="SH3-like_dom_sf"/>
</dbReference>
<dbReference type="Gene3D" id="2.30.30.40">
    <property type="entry name" value="SH3 Domains"/>
    <property type="match status" value="1"/>
</dbReference>
<feature type="compositionally biased region" description="Polar residues" evidence="5">
    <location>
        <begin position="310"/>
        <end position="331"/>
    </location>
</feature>
<accession>A0A072P015</accession>
<evidence type="ECO:0000256" key="3">
    <source>
        <dbReference type="ARBA" id="ARBA00022989"/>
    </source>
</evidence>
<evidence type="ECO:0000256" key="5">
    <source>
        <dbReference type="SAM" id="MobiDB-lite"/>
    </source>
</evidence>
<sequence>MVKLNVLGALALVTVTPGVFAQDCISLATSKACPAFNASSISSTNTTLIGLFPFLAYVNSTESFDTQLTQYISQQYVSTKFTNIFGCDNVNLRDTSSYYARYTTSFLCNAIIQNSRDSCQSTPAQLTPLCADACGDMAISEEQIVSNNNLCSGRADNYADQLRADFTNCALPANSISGSCVAGAVNEPIDCGFGGNLMGLCNFCRASTENGTDSCCLTSNSTGRCEDVTLPVFSTLSNLLSSTASATSSSTGSATTSAAASGGGGSGLSGGQIAGIVVGSVLGFLLLLALIVLAFMCFRRRHSDSKAASLLNQPSPQRRGPTSSAYNQPMTQPGYEVLPGGRVARMSALQDEQPSGGPQIGPRNYTSHTDPYGDSPGSNEKLGIAAAKIGDSPGSDSQHGSSPGSGGDFSSPEGVASGQSEQLPFFKDYYSNDDIHPGDKVSALWAYQPRAGDEFELERGDMLKVVGIWDDGWATGVRIDDRAEDYDGKHKLQRDSGVSNGTANREDSATPLGEIKAFPLVCVCLPEAWKKTVEGDTSTESGSGGPPPM</sequence>
<organism evidence="8 9">
    <name type="scientific">Exophiala aquamarina CBS 119918</name>
    <dbReference type="NCBI Taxonomy" id="1182545"/>
    <lineage>
        <taxon>Eukaryota</taxon>
        <taxon>Fungi</taxon>
        <taxon>Dikarya</taxon>
        <taxon>Ascomycota</taxon>
        <taxon>Pezizomycotina</taxon>
        <taxon>Eurotiomycetes</taxon>
        <taxon>Chaetothyriomycetidae</taxon>
        <taxon>Chaetothyriales</taxon>
        <taxon>Herpotrichiellaceae</taxon>
        <taxon>Exophiala</taxon>
    </lineage>
</organism>
<feature type="chain" id="PRO_5001681237" description="SH3 domain-containing protein" evidence="7">
    <location>
        <begin position="22"/>
        <end position="549"/>
    </location>
</feature>
<evidence type="ECO:0000313" key="9">
    <source>
        <dbReference type="Proteomes" id="UP000027920"/>
    </source>
</evidence>
<dbReference type="VEuPathDB" id="FungiDB:A1O9_10925"/>
<proteinExistence type="predicted"/>
<keyword evidence="4 6" id="KW-0472">Membrane</keyword>
<evidence type="ECO:0008006" key="10">
    <source>
        <dbReference type="Google" id="ProtNLM"/>
    </source>
</evidence>
<dbReference type="PANTHER" id="PTHR15549:SF26">
    <property type="entry name" value="AXIAL BUDDING PATTERN PROTEIN 2-RELATED"/>
    <property type="match status" value="1"/>
</dbReference>
<keyword evidence="3 6" id="KW-1133">Transmembrane helix</keyword>
<evidence type="ECO:0000256" key="2">
    <source>
        <dbReference type="ARBA" id="ARBA00022692"/>
    </source>
</evidence>
<feature type="transmembrane region" description="Helical" evidence="6">
    <location>
        <begin position="273"/>
        <end position="298"/>
    </location>
</feature>
<comment type="caution">
    <text evidence="8">The sequence shown here is derived from an EMBL/GenBank/DDBJ whole genome shotgun (WGS) entry which is preliminary data.</text>
</comment>
<dbReference type="RefSeq" id="XP_013255607.1">
    <property type="nucleotide sequence ID" value="XM_013400153.1"/>
</dbReference>
<dbReference type="STRING" id="1182545.A0A072P015"/>
<comment type="subcellular location">
    <subcellularLocation>
        <location evidence="1">Membrane</location>
        <topology evidence="1">Single-pass membrane protein</topology>
    </subcellularLocation>
</comment>
<evidence type="ECO:0000256" key="4">
    <source>
        <dbReference type="ARBA" id="ARBA00023136"/>
    </source>
</evidence>
<dbReference type="EMBL" id="AMGV01000015">
    <property type="protein sequence ID" value="KEF53017.1"/>
    <property type="molecule type" value="Genomic_DNA"/>
</dbReference>
<dbReference type="Proteomes" id="UP000027920">
    <property type="component" value="Unassembled WGS sequence"/>
</dbReference>
<dbReference type="PANTHER" id="PTHR15549">
    <property type="entry name" value="PAIRED IMMUNOGLOBULIN-LIKE TYPE 2 RECEPTOR"/>
    <property type="match status" value="1"/>
</dbReference>
<dbReference type="GO" id="GO:0016020">
    <property type="term" value="C:membrane"/>
    <property type="evidence" value="ECO:0007669"/>
    <property type="project" value="UniProtKB-SubCell"/>
</dbReference>
<protein>
    <recommendedName>
        <fullName evidence="10">SH3 domain-containing protein</fullName>
    </recommendedName>
</protein>
<keyword evidence="7" id="KW-0732">Signal</keyword>
<reference evidence="8 9" key="1">
    <citation type="submission" date="2013-03" db="EMBL/GenBank/DDBJ databases">
        <title>The Genome Sequence of Exophiala aquamarina CBS 119918.</title>
        <authorList>
            <consortium name="The Broad Institute Genomics Platform"/>
            <person name="Cuomo C."/>
            <person name="de Hoog S."/>
            <person name="Gorbushina A."/>
            <person name="Walker B."/>
            <person name="Young S.K."/>
            <person name="Zeng Q."/>
            <person name="Gargeya S."/>
            <person name="Fitzgerald M."/>
            <person name="Haas B."/>
            <person name="Abouelleil A."/>
            <person name="Allen A.W."/>
            <person name="Alvarado L."/>
            <person name="Arachchi H.M."/>
            <person name="Berlin A.M."/>
            <person name="Chapman S.B."/>
            <person name="Gainer-Dewar J."/>
            <person name="Goldberg J."/>
            <person name="Griggs A."/>
            <person name="Gujja S."/>
            <person name="Hansen M."/>
            <person name="Howarth C."/>
            <person name="Imamovic A."/>
            <person name="Ireland A."/>
            <person name="Larimer J."/>
            <person name="McCowan C."/>
            <person name="Murphy C."/>
            <person name="Pearson M."/>
            <person name="Poon T.W."/>
            <person name="Priest M."/>
            <person name="Roberts A."/>
            <person name="Saif S."/>
            <person name="Shea T."/>
            <person name="Sisk P."/>
            <person name="Sykes S."/>
            <person name="Wortman J."/>
            <person name="Nusbaum C."/>
            <person name="Birren B."/>
        </authorList>
    </citation>
    <scope>NUCLEOTIDE SEQUENCE [LARGE SCALE GENOMIC DNA]</scope>
    <source>
        <strain evidence="8 9">CBS 119918</strain>
    </source>
</reference>
<keyword evidence="2 6" id="KW-0812">Transmembrane</keyword>
<gene>
    <name evidence="8" type="ORF">A1O9_10925</name>
</gene>
<feature type="region of interest" description="Disordered" evidence="5">
    <location>
        <begin position="487"/>
        <end position="510"/>
    </location>
</feature>
<dbReference type="HOGENOM" id="CLU_022614_0_0_1"/>
<dbReference type="GeneID" id="25285826"/>
<evidence type="ECO:0000256" key="6">
    <source>
        <dbReference type="SAM" id="Phobius"/>
    </source>
</evidence>
<dbReference type="InterPro" id="IPR051694">
    <property type="entry name" value="Immunoregulatory_rcpt-like"/>
</dbReference>
<evidence type="ECO:0000256" key="1">
    <source>
        <dbReference type="ARBA" id="ARBA00004167"/>
    </source>
</evidence>
<feature type="signal peptide" evidence="7">
    <location>
        <begin position="1"/>
        <end position="21"/>
    </location>
</feature>
<evidence type="ECO:0000313" key="8">
    <source>
        <dbReference type="EMBL" id="KEF53017.1"/>
    </source>
</evidence>
<keyword evidence="9" id="KW-1185">Reference proteome</keyword>
<name>A0A072P015_9EURO</name>
<dbReference type="GO" id="GO:0071944">
    <property type="term" value="C:cell periphery"/>
    <property type="evidence" value="ECO:0007669"/>
    <property type="project" value="UniProtKB-ARBA"/>
</dbReference>